<dbReference type="VEuPathDB" id="AmoebaDB:NfTy_014630"/>
<dbReference type="VEuPathDB" id="AmoebaDB:FDP41_010777"/>
<dbReference type="GO" id="GO:0003723">
    <property type="term" value="F:RNA binding"/>
    <property type="evidence" value="ECO:0007669"/>
    <property type="project" value="TreeGrafter"/>
</dbReference>
<reference evidence="2 3" key="1">
    <citation type="journal article" date="2019" name="Sci. Rep.">
        <title>Nanopore sequencing improves the draft genome of the human pathogenic amoeba Naegleria fowleri.</title>
        <authorList>
            <person name="Liechti N."/>
            <person name="Schurch N."/>
            <person name="Bruggmann R."/>
            <person name="Wittwer M."/>
        </authorList>
    </citation>
    <scope>NUCLEOTIDE SEQUENCE [LARGE SCALE GENOMIC DNA]</scope>
    <source>
        <strain evidence="2 3">ATCC 30894</strain>
    </source>
</reference>
<dbReference type="PANTHER" id="PTHR12341:SF70">
    <property type="entry name" value="XRN1 N-TERMINAL DOMAIN-CONTAINING PROTEIN"/>
    <property type="match status" value="1"/>
</dbReference>
<protein>
    <recommendedName>
        <fullName evidence="1">Xrn1 N-terminal domain-containing protein</fullName>
    </recommendedName>
</protein>
<dbReference type="AlphaFoldDB" id="A0A6A5CAY3"/>
<evidence type="ECO:0000313" key="3">
    <source>
        <dbReference type="Proteomes" id="UP000444721"/>
    </source>
</evidence>
<evidence type="ECO:0000259" key="1">
    <source>
        <dbReference type="Pfam" id="PF03159"/>
    </source>
</evidence>
<dbReference type="RefSeq" id="XP_044567511.1">
    <property type="nucleotide sequence ID" value="XM_044701111.1"/>
</dbReference>
<dbReference type="OMA" id="YSENREY"/>
<dbReference type="InterPro" id="IPR004859">
    <property type="entry name" value="Xrn1_N"/>
</dbReference>
<dbReference type="Pfam" id="PF03159">
    <property type="entry name" value="XRN_N"/>
    <property type="match status" value="1"/>
</dbReference>
<feature type="domain" description="Xrn1 N-terminal" evidence="1">
    <location>
        <begin position="102"/>
        <end position="311"/>
    </location>
</feature>
<gene>
    <name evidence="2" type="ORF">FDP41_010777</name>
</gene>
<dbReference type="GO" id="GO:0004534">
    <property type="term" value="F:5'-3' RNA exonuclease activity"/>
    <property type="evidence" value="ECO:0007669"/>
    <property type="project" value="TreeGrafter"/>
</dbReference>
<dbReference type="Gene3D" id="3.40.50.12390">
    <property type="match status" value="1"/>
</dbReference>
<dbReference type="EMBL" id="VFQX01000007">
    <property type="protein sequence ID" value="KAF0982798.1"/>
    <property type="molecule type" value="Genomic_DNA"/>
</dbReference>
<keyword evidence="3" id="KW-1185">Reference proteome</keyword>
<dbReference type="GO" id="GO:0000956">
    <property type="term" value="P:nuclear-transcribed mRNA catabolic process"/>
    <property type="evidence" value="ECO:0007669"/>
    <property type="project" value="TreeGrafter"/>
</dbReference>
<dbReference type="InterPro" id="IPR027073">
    <property type="entry name" value="5_3_exoribonuclease"/>
</dbReference>
<name>A0A6A5CAY3_NAEFO</name>
<dbReference type="VEuPathDB" id="AmoebaDB:NF0024230"/>
<organism evidence="2 3">
    <name type="scientific">Naegleria fowleri</name>
    <name type="common">Brain eating amoeba</name>
    <dbReference type="NCBI Taxonomy" id="5763"/>
    <lineage>
        <taxon>Eukaryota</taxon>
        <taxon>Discoba</taxon>
        <taxon>Heterolobosea</taxon>
        <taxon>Tetramitia</taxon>
        <taxon>Eutetramitia</taxon>
        <taxon>Vahlkampfiidae</taxon>
        <taxon>Naegleria</taxon>
    </lineage>
</organism>
<proteinExistence type="predicted"/>
<dbReference type="Proteomes" id="UP000444721">
    <property type="component" value="Unassembled WGS sequence"/>
</dbReference>
<dbReference type="GeneID" id="68117992"/>
<evidence type="ECO:0000313" key="2">
    <source>
        <dbReference type="EMBL" id="KAF0982798.1"/>
    </source>
</evidence>
<dbReference type="OrthoDB" id="372487at2759"/>
<dbReference type="GO" id="GO:0016075">
    <property type="term" value="P:rRNA catabolic process"/>
    <property type="evidence" value="ECO:0007669"/>
    <property type="project" value="TreeGrafter"/>
</dbReference>
<accession>A0A6A5CAY3</accession>
<sequence>MGISQFYKTLTALFGESYVTVKDRLKNNRKDSRYIPPHDTYDNIYFDFNTLLYKATRGSKKLLKLKQKHGLLKSKDTKTIQFEDEEGNFEQIIIEEEELVSNEQETEIPTETKIVFNTVVLDQVMRVLNHFHMRESIFMAVDGPAPRSKLITQKLRRYQKSPSNNAGNTFVSFLNISEYDGTTPLTPMQKTYLHLIQKNIIHERKEKTAISSDWFSPGTMFMEETYLLLGHLGAKVLISGIFKTPHSNGLTFYISPAEREGEGEFKIIEHIYATDTKEKHPKRDLIISGDSDFVLYALNLPPHRHVTLLKDMPNTYHLFDITKLKKIIAQQCNITSDQDLSRVIRDITFLSMISGNDYISRLKYYDPRQYLEAYIHIQRKYNDGEHQFLIEFDVENPHLMKINIPFLLKLHSGIDNSRSPKNKKEGVDMMYENENIINNIPLKQVLPFLLTKLLNVGEVIEDYEFVGEQWKLTLRVGESFIVDSEGSSKHEALKNACQKIFFAYEYGELYEEAKARVSHFDSKEKFNQFLSFFFAEQVEKHVSTINKLKQRECEDGSTFVMDYLVMCTWFMSYVHGKCLGYNQYYKSAQIPYMNDLIILARNELQKGNTCITVTVPKTDDFILTPLECCVSSCVSYKNKHIVPIEEVRDILENSPIRYLFDVKEDFFHVLGDWTKEDTLRKIRQVINDKLQQVPNRHDYSHLLQPQPTIKMTFDPNHIHHHLLTMPASSLLPSSCQYNANDHMNRLKNIRVQQEFVKPHQSYKDSNVFQDILMKRSNRIKWQEQSVRKFHTLLKRLLK</sequence>
<dbReference type="GO" id="GO:0005634">
    <property type="term" value="C:nucleus"/>
    <property type="evidence" value="ECO:0007669"/>
    <property type="project" value="TreeGrafter"/>
</dbReference>
<comment type="caution">
    <text evidence="2">The sequence shown here is derived from an EMBL/GenBank/DDBJ whole genome shotgun (WGS) entry which is preliminary data.</text>
</comment>
<dbReference type="PANTHER" id="PTHR12341">
    <property type="entry name" value="5'-&gt;3' EXORIBONUCLEASE"/>
    <property type="match status" value="1"/>
</dbReference>